<feature type="region of interest" description="Disordered" evidence="1">
    <location>
        <begin position="23"/>
        <end position="55"/>
    </location>
</feature>
<dbReference type="GO" id="GO:1904680">
    <property type="term" value="F:peptide transmembrane transporter activity"/>
    <property type="evidence" value="ECO:0007669"/>
    <property type="project" value="TreeGrafter"/>
</dbReference>
<keyword evidence="5" id="KW-1185">Reference proteome</keyword>
<dbReference type="EMBL" id="RKHK01000001">
    <property type="protein sequence ID" value="ROR72576.1"/>
    <property type="molecule type" value="Genomic_DNA"/>
</dbReference>
<evidence type="ECO:0000313" key="5">
    <source>
        <dbReference type="Proteomes" id="UP000280668"/>
    </source>
</evidence>
<dbReference type="RefSeq" id="WP_148058860.1">
    <property type="nucleotide sequence ID" value="NZ_RKHK01000001.1"/>
</dbReference>
<dbReference type="OrthoDB" id="7888869at2"/>
<proteinExistence type="predicted"/>
<organism evidence="4 5">
    <name type="scientific">Bogoriella caseilytica</name>
    <dbReference type="NCBI Taxonomy" id="56055"/>
    <lineage>
        <taxon>Bacteria</taxon>
        <taxon>Bacillati</taxon>
        <taxon>Actinomycetota</taxon>
        <taxon>Actinomycetes</taxon>
        <taxon>Micrococcales</taxon>
        <taxon>Bogoriellaceae</taxon>
        <taxon>Bogoriella</taxon>
    </lineage>
</organism>
<dbReference type="InterPro" id="IPR039424">
    <property type="entry name" value="SBP_5"/>
</dbReference>
<dbReference type="PANTHER" id="PTHR30290">
    <property type="entry name" value="PERIPLASMIC BINDING COMPONENT OF ABC TRANSPORTER"/>
    <property type="match status" value="1"/>
</dbReference>
<comment type="caution">
    <text evidence="4">The sequence shown here is derived from an EMBL/GenBank/DDBJ whole genome shotgun (WGS) entry which is preliminary data.</text>
</comment>
<dbReference type="PANTHER" id="PTHR30290:SF65">
    <property type="entry name" value="MONOACYL PHOSPHATIDYLINOSITOL TETRAMANNOSIDE-BINDING PROTEIN LPQW-RELATED"/>
    <property type="match status" value="1"/>
</dbReference>
<dbReference type="SUPFAM" id="SSF53850">
    <property type="entry name" value="Periplasmic binding protein-like II"/>
    <property type="match status" value="1"/>
</dbReference>
<dbReference type="InterPro" id="IPR000914">
    <property type="entry name" value="SBP_5_dom"/>
</dbReference>
<keyword evidence="2" id="KW-0732">Signal</keyword>
<evidence type="ECO:0000259" key="3">
    <source>
        <dbReference type="Pfam" id="PF00496"/>
    </source>
</evidence>
<dbReference type="Gene3D" id="3.40.190.10">
    <property type="entry name" value="Periplasmic binding protein-like II"/>
    <property type="match status" value="1"/>
</dbReference>
<sequence length="682" mass="75236">MRRNRLAAGAAMTMAAALVLAACNGEADPGEDEDDPTDEQTEETDGEDGEGSSDASGAITVAWNQTFYEYNQNSATGNAAANAIVLYMMNDGFRYYDDELNVVRNESFGTYNDEPEELDNGGIALDFVLSDDTNWYGVNSEPVPIDAADLLLAWAAHSGHVNTTDDIDEIEANVAADLDEEYAEFLDEDGEWVEDSEDEQAAYDEEFQERVDEILISDDEVYFNSVSPSISLIEETPEIIEDGKGVRIEYSVPFVDWDQTFGVGVPAHVVAMRALDIEDPMEAKERLITAIQDNVVEDLAPIAAFWNTGFQFGDTLPEDDQLYLSSGAYLMTDFAYNQFTTLTANPDYTGDHAAQIEEITVQIIAEPTAAVQALQNQEVQLIQPQLDPDGMSSLLDLEGQVETFVEEGPTYEHLTLVLNNGGPFDPETYGGDEETAIAVRQAFLKLIPREEIVDTQLRTFSPDHDVRNSWTTVPGAPAYDMITEQSGMAEMYPAETDLEGAQQLLEEAGVETPVPVRIISDNSNARRATEFRLIQESAEREGLFEIQDEMTPDWGSILFSWFPGPAEGYDAALFGWQSTSTAVGSVSANYLDVDAGGSNNFSGYNNEAVTELLQRLDTETDVDTQGEILAEVEEHLVNDGFGVTIFQHEMAGGYDPRLSGVDPIALSPTIFWNFWEWSWDDE</sequence>
<protein>
    <submittedName>
        <fullName evidence="4">Peptide/nickel transport system substrate-binding protein</fullName>
    </submittedName>
</protein>
<evidence type="ECO:0000256" key="1">
    <source>
        <dbReference type="SAM" id="MobiDB-lite"/>
    </source>
</evidence>
<feature type="compositionally biased region" description="Acidic residues" evidence="1">
    <location>
        <begin position="28"/>
        <end position="51"/>
    </location>
</feature>
<reference evidence="4 5" key="1">
    <citation type="submission" date="2018-11" db="EMBL/GenBank/DDBJ databases">
        <title>Sequencing the genomes of 1000 actinobacteria strains.</title>
        <authorList>
            <person name="Klenk H.-P."/>
        </authorList>
    </citation>
    <scope>NUCLEOTIDE SEQUENCE [LARGE SCALE GENOMIC DNA]</scope>
    <source>
        <strain evidence="4 5">DSM 11294</strain>
    </source>
</reference>
<name>A0A3N2BBD2_9MICO</name>
<evidence type="ECO:0000313" key="4">
    <source>
        <dbReference type="EMBL" id="ROR72576.1"/>
    </source>
</evidence>
<dbReference type="Gene3D" id="3.10.105.10">
    <property type="entry name" value="Dipeptide-binding Protein, Domain 3"/>
    <property type="match status" value="1"/>
</dbReference>
<dbReference type="Proteomes" id="UP000280668">
    <property type="component" value="Unassembled WGS sequence"/>
</dbReference>
<dbReference type="Pfam" id="PF00496">
    <property type="entry name" value="SBP_bac_5"/>
    <property type="match status" value="1"/>
</dbReference>
<accession>A0A3N2BBD2</accession>
<dbReference type="PROSITE" id="PS51257">
    <property type="entry name" value="PROKAR_LIPOPROTEIN"/>
    <property type="match status" value="1"/>
</dbReference>
<gene>
    <name evidence="4" type="ORF">EDD31_0931</name>
</gene>
<feature type="domain" description="Solute-binding protein family 5" evidence="3">
    <location>
        <begin position="310"/>
        <end position="583"/>
    </location>
</feature>
<evidence type="ECO:0000256" key="2">
    <source>
        <dbReference type="SAM" id="SignalP"/>
    </source>
</evidence>
<feature type="chain" id="PRO_5038589409" evidence="2">
    <location>
        <begin position="22"/>
        <end position="682"/>
    </location>
</feature>
<dbReference type="AlphaFoldDB" id="A0A3N2BBD2"/>
<dbReference type="GO" id="GO:0015833">
    <property type="term" value="P:peptide transport"/>
    <property type="evidence" value="ECO:0007669"/>
    <property type="project" value="TreeGrafter"/>
</dbReference>
<feature type="signal peptide" evidence="2">
    <location>
        <begin position="1"/>
        <end position="21"/>
    </location>
</feature>